<gene>
    <name evidence="1" type="ORF">Fcan01_11908</name>
</gene>
<proteinExistence type="predicted"/>
<evidence type="ECO:0000313" key="1">
    <source>
        <dbReference type="EMBL" id="OXA53120.1"/>
    </source>
</evidence>
<dbReference type="Proteomes" id="UP000198287">
    <property type="component" value="Unassembled WGS sequence"/>
</dbReference>
<comment type="caution">
    <text evidence="1">The sequence shown here is derived from an EMBL/GenBank/DDBJ whole genome shotgun (WGS) entry which is preliminary data.</text>
</comment>
<evidence type="ECO:0000313" key="2">
    <source>
        <dbReference type="Proteomes" id="UP000198287"/>
    </source>
</evidence>
<accession>A0A226E722</accession>
<keyword evidence="2" id="KW-1185">Reference proteome</keyword>
<organism evidence="1 2">
    <name type="scientific">Folsomia candida</name>
    <name type="common">Springtail</name>
    <dbReference type="NCBI Taxonomy" id="158441"/>
    <lineage>
        <taxon>Eukaryota</taxon>
        <taxon>Metazoa</taxon>
        <taxon>Ecdysozoa</taxon>
        <taxon>Arthropoda</taxon>
        <taxon>Hexapoda</taxon>
        <taxon>Collembola</taxon>
        <taxon>Entomobryomorpha</taxon>
        <taxon>Isotomoidea</taxon>
        <taxon>Isotomidae</taxon>
        <taxon>Proisotominae</taxon>
        <taxon>Folsomia</taxon>
    </lineage>
</organism>
<protein>
    <submittedName>
        <fullName evidence="1">Uncharacterized protein</fullName>
    </submittedName>
</protein>
<name>A0A226E722_FOLCA</name>
<dbReference type="AlphaFoldDB" id="A0A226E722"/>
<reference evidence="1 2" key="1">
    <citation type="submission" date="2015-12" db="EMBL/GenBank/DDBJ databases">
        <title>The genome of Folsomia candida.</title>
        <authorList>
            <person name="Faddeeva A."/>
            <person name="Derks M.F."/>
            <person name="Anvar Y."/>
            <person name="Smit S."/>
            <person name="Van Straalen N."/>
            <person name="Roelofs D."/>
        </authorList>
    </citation>
    <scope>NUCLEOTIDE SEQUENCE [LARGE SCALE GENOMIC DNA]</scope>
    <source>
        <strain evidence="1 2">VU population</strain>
        <tissue evidence="1">Whole body</tissue>
    </source>
</reference>
<dbReference type="EMBL" id="LNIX01000006">
    <property type="protein sequence ID" value="OXA53120.1"/>
    <property type="molecule type" value="Genomic_DNA"/>
</dbReference>
<sequence length="109" mass="11005">MVFNKLLQNVSFLSRGGGKSSSAGGSGADLSGVVPRSSAVGTLLSSISVPLTESSVVGLPTVVGGKGAPKGSGSNKGEDDVELIVSKVTPAERDCSLWDRILLCIIPYA</sequence>